<comment type="caution">
    <text evidence="3">The sequence shown here is derived from an EMBL/GenBank/DDBJ whole genome shotgun (WGS) entry which is preliminary data.</text>
</comment>
<evidence type="ECO:0000313" key="4">
    <source>
        <dbReference type="Proteomes" id="UP001608902"/>
    </source>
</evidence>
<dbReference type="PANTHER" id="PTHR46182">
    <property type="entry name" value="FI19480P1"/>
    <property type="match status" value="1"/>
</dbReference>
<dbReference type="EMBL" id="JBGFUD010006780">
    <property type="protein sequence ID" value="MFH4981206.1"/>
    <property type="molecule type" value="Genomic_DNA"/>
</dbReference>
<organism evidence="3 4">
    <name type="scientific">Gnathostoma spinigerum</name>
    <dbReference type="NCBI Taxonomy" id="75299"/>
    <lineage>
        <taxon>Eukaryota</taxon>
        <taxon>Metazoa</taxon>
        <taxon>Ecdysozoa</taxon>
        <taxon>Nematoda</taxon>
        <taxon>Chromadorea</taxon>
        <taxon>Rhabditida</taxon>
        <taxon>Spirurina</taxon>
        <taxon>Gnathostomatomorpha</taxon>
        <taxon>Gnathostomatoidea</taxon>
        <taxon>Gnathostomatidae</taxon>
        <taxon>Gnathostoma</taxon>
    </lineage>
</organism>
<dbReference type="Proteomes" id="UP001608902">
    <property type="component" value="Unassembled WGS sequence"/>
</dbReference>
<protein>
    <recommendedName>
        <fullName evidence="2">PKD/Chitinase domain-containing protein</fullName>
    </recommendedName>
</protein>
<dbReference type="Gene3D" id="2.60.40.10">
    <property type="entry name" value="Immunoglobulins"/>
    <property type="match status" value="5"/>
</dbReference>
<feature type="domain" description="PKD/Chitinase" evidence="2">
    <location>
        <begin position="560"/>
        <end position="650"/>
    </location>
</feature>
<feature type="domain" description="PKD/Chitinase" evidence="2">
    <location>
        <begin position="467"/>
        <end position="554"/>
    </location>
</feature>
<feature type="domain" description="PKD/Chitinase" evidence="2">
    <location>
        <begin position="264"/>
        <end position="353"/>
    </location>
</feature>
<feature type="domain" description="PKD/Chitinase" evidence="2">
    <location>
        <begin position="366"/>
        <end position="461"/>
    </location>
</feature>
<dbReference type="SMART" id="SM00089">
    <property type="entry name" value="PKD"/>
    <property type="match status" value="5"/>
</dbReference>
<gene>
    <name evidence="3" type="ORF">AB6A40_007915</name>
</gene>
<feature type="chain" id="PRO_5044867101" description="PKD/Chitinase domain-containing protein" evidence="1">
    <location>
        <begin position="20"/>
        <end position="795"/>
    </location>
</feature>
<dbReference type="SUPFAM" id="SSF49299">
    <property type="entry name" value="PKD domain"/>
    <property type="match status" value="1"/>
</dbReference>
<reference evidence="3 4" key="1">
    <citation type="submission" date="2024-08" db="EMBL/GenBank/DDBJ databases">
        <title>Gnathostoma spinigerum genome.</title>
        <authorList>
            <person name="Gonzalez-Bertolin B."/>
            <person name="Monzon S."/>
            <person name="Zaballos A."/>
            <person name="Jimenez P."/>
            <person name="Dekumyoy P."/>
            <person name="Varona S."/>
            <person name="Cuesta I."/>
            <person name="Sumanam S."/>
            <person name="Adisakwattana P."/>
            <person name="Gasser R.B."/>
            <person name="Hernandez-Gonzalez A."/>
            <person name="Young N.D."/>
            <person name="Perteguer M.J."/>
        </authorList>
    </citation>
    <scope>NUCLEOTIDE SEQUENCE [LARGE SCALE GENOMIC DNA]</scope>
    <source>
        <strain evidence="3">AL3</strain>
        <tissue evidence="3">Liver</tissue>
    </source>
</reference>
<feature type="signal peptide" evidence="1">
    <location>
        <begin position="1"/>
        <end position="19"/>
    </location>
</feature>
<accession>A0ABD6EUS7</accession>
<dbReference type="AlphaFoldDB" id="A0ABD6EUS7"/>
<dbReference type="PANTHER" id="PTHR46182:SF2">
    <property type="entry name" value="FI19480P1"/>
    <property type="match status" value="1"/>
</dbReference>
<dbReference type="InterPro" id="IPR013783">
    <property type="entry name" value="Ig-like_fold"/>
</dbReference>
<dbReference type="InterPro" id="IPR022409">
    <property type="entry name" value="PKD/Chitinase_dom"/>
</dbReference>
<evidence type="ECO:0000259" key="2">
    <source>
        <dbReference type="SMART" id="SM00089"/>
    </source>
</evidence>
<dbReference type="InterPro" id="IPR029865">
    <property type="entry name" value="KIAA0319-like"/>
</dbReference>
<feature type="domain" description="PKD/Chitinase" evidence="2">
    <location>
        <begin position="173"/>
        <end position="256"/>
    </location>
</feature>
<dbReference type="CDD" id="cd00146">
    <property type="entry name" value="PKD"/>
    <property type="match status" value="1"/>
</dbReference>
<keyword evidence="1" id="KW-0732">Signal</keyword>
<keyword evidence="4" id="KW-1185">Reference proteome</keyword>
<sequence length="795" mass="87480">MQPALKLFSALMLLRYSWSDYHTAHREKAKVALEQCNTNCHSLEDCKGIVFLKNSSCFLLKHDKEFCSLWEPDYTLHHPDGVSGLSRVRIKRDQVQMEEIRNTSGVTPFVPKSCSSDTDCSSSEICFVSESVVGICICRPGFERGNNTQCVSGNNVSSATLPTDSEISFEIVGPREIKLPQERVQFTVRFTDAPEDSRYSVYWEVIEGEGLVSADTYTQPILSLKELKPGKLSFRATVTKGSISSSRTISVNILAEQSPNHKPKAVIRPASPIEATEGTQIVLDAEGSVDEDGDSLLYEWKLLSGPAVSLPALNSAILRLQNLDKGTYKFGVTVKDSKGAVDGAEVVVNVSAKRDDPPKAQISECGKSIKGSIYVRLPVSFLYLCGNSSTDDNAIKGYRWLRIDNLTHHLPVDTSGSSTSVLTLQNLQNNEKLGPYIFQLEVEDEKGQKDSTSVSIFVNKAINQAPVVDAGANQTVQLPETTAILDGIVKDDGTIVSYQWTQLSGPNQVNFVNQDKSKCTVSGLEEGIYQFGFNATDDGGLNGFATTFVTVIRSRNEPPTARAKNVSVTLPTSFAVLNASESIDDAGIVRYKWIPHDNVPLFVSFLGNSSDESVAVLTGLVPGEFLFDLIVADQANAEDSTVVHLTVSAGLEHMNSIEIYMDQREEDATYRLRNKLEDRLSASLTSQIPEANEVYIHFTDFSKDPSTGQLRVVFYADYSTSKTEVRDAHTYHSVQIVKVERAVLALKKEANMKSDFRIVTINTLCMFLFIAPSVMPQVINIPDGSRDNVELQSSY</sequence>
<dbReference type="InterPro" id="IPR035986">
    <property type="entry name" value="PKD_dom_sf"/>
</dbReference>
<proteinExistence type="predicted"/>
<evidence type="ECO:0000256" key="1">
    <source>
        <dbReference type="SAM" id="SignalP"/>
    </source>
</evidence>
<evidence type="ECO:0000313" key="3">
    <source>
        <dbReference type="EMBL" id="MFH4981206.1"/>
    </source>
</evidence>
<name>A0ABD6EUS7_9BILA</name>
<dbReference type="Pfam" id="PF22352">
    <property type="entry name" value="K319L-like_PKD"/>
    <property type="match status" value="4"/>
</dbReference>